<feature type="domain" description="SseB protein N-terminal" evidence="2">
    <location>
        <begin position="133"/>
        <end position="254"/>
    </location>
</feature>
<dbReference type="EMBL" id="SPQB01000028">
    <property type="protein sequence ID" value="TFU32349.1"/>
    <property type="molecule type" value="Genomic_DNA"/>
</dbReference>
<comment type="caution">
    <text evidence="3">The sequence shown here is derived from an EMBL/GenBank/DDBJ whole genome shotgun (WGS) entry which is preliminary data.</text>
</comment>
<evidence type="ECO:0000256" key="1">
    <source>
        <dbReference type="SAM" id="MobiDB-lite"/>
    </source>
</evidence>
<evidence type="ECO:0000313" key="3">
    <source>
        <dbReference type="EMBL" id="TFU32349.1"/>
    </source>
</evidence>
<feature type="region of interest" description="Disordered" evidence="1">
    <location>
        <begin position="1"/>
        <end position="122"/>
    </location>
</feature>
<keyword evidence="4" id="KW-1185">Reference proteome</keyword>
<dbReference type="RefSeq" id="WP_135114914.1">
    <property type="nucleotide sequence ID" value="NZ_JADGLL010000028.1"/>
</dbReference>
<feature type="region of interest" description="Disordered" evidence="1">
    <location>
        <begin position="385"/>
        <end position="421"/>
    </location>
</feature>
<dbReference type="Pfam" id="PF07179">
    <property type="entry name" value="SseB"/>
    <property type="match status" value="2"/>
</dbReference>
<name>A0A4Y9FSV7_9MICO</name>
<evidence type="ECO:0000259" key="2">
    <source>
        <dbReference type="Pfam" id="PF07179"/>
    </source>
</evidence>
<sequence length="421" mass="43792">MGLFSRKKKDDDQTAAEVSAEQAPVESEPTPDASGDVAQDAAPETPSDPAPQVGISLSSFRGLGGTAGPEVAPPPQEGPRQGDPRIPSPHDTLKPGTAPAQPAPPAPRELPLAPAAPPEQLETVPGLRDNALLRDALAALPENPSGAQLIGVVRQLLQGHLFLRVQGNAREQLAEGNGRLSFGIARDGEKTYMLVFSSGKALHDAVRADGDASTSAVGQPVGSILKHLIEQNFSGLIVDNNSAPHRAVLPREVLERALGQADPAMRLKAALAAPREADTPHRIAQLLAEGVPLWVAIGKAAEDSTQLGIAEARLANGTRLLQVFSHPIEVAAQGREERALPLSAAKIGQVLRDHEAVGGIIVDPAGPLITLTREELAPVIALADDADKTDAARPGDATTTTQAQTGEPQAAPEPMHLDDGD</sequence>
<feature type="domain" description="SseB protein N-terminal" evidence="2">
    <location>
        <begin position="267"/>
        <end position="377"/>
    </location>
</feature>
<feature type="compositionally biased region" description="Low complexity" evidence="1">
    <location>
        <begin position="109"/>
        <end position="122"/>
    </location>
</feature>
<evidence type="ECO:0000313" key="4">
    <source>
        <dbReference type="Proteomes" id="UP000298358"/>
    </source>
</evidence>
<dbReference type="InterPro" id="IPR009839">
    <property type="entry name" value="SseB_N"/>
</dbReference>
<gene>
    <name evidence="3" type="ORF">E4U02_11165</name>
</gene>
<protein>
    <recommendedName>
        <fullName evidence="2">SseB protein N-terminal domain-containing protein</fullName>
    </recommendedName>
</protein>
<dbReference type="AlphaFoldDB" id="A0A4Y9FSV7"/>
<reference evidence="3 4" key="1">
    <citation type="submission" date="2019-03" db="EMBL/GenBank/DDBJ databases">
        <title>Diversity of the mouse oral microbiome.</title>
        <authorList>
            <person name="Joseph S."/>
            <person name="Aduse-Opoku J."/>
            <person name="Curtis M."/>
            <person name="Wade W."/>
            <person name="Hashim A."/>
        </authorList>
    </citation>
    <scope>NUCLEOTIDE SEQUENCE [LARGE SCALE GENOMIC DNA]</scope>
    <source>
        <strain evidence="3 4">P1012</strain>
    </source>
</reference>
<dbReference type="OrthoDB" id="5116169at2"/>
<feature type="compositionally biased region" description="Low complexity" evidence="1">
    <location>
        <begin position="394"/>
        <end position="414"/>
    </location>
</feature>
<accession>A0A4Y9FSV7</accession>
<proteinExistence type="predicted"/>
<dbReference type="Proteomes" id="UP000298358">
    <property type="component" value="Unassembled WGS sequence"/>
</dbReference>
<organism evidence="3 4">
    <name type="scientific">Microbacterium paludicola</name>
    <dbReference type="NCBI Taxonomy" id="300019"/>
    <lineage>
        <taxon>Bacteria</taxon>
        <taxon>Bacillati</taxon>
        <taxon>Actinomycetota</taxon>
        <taxon>Actinomycetes</taxon>
        <taxon>Micrococcales</taxon>
        <taxon>Microbacteriaceae</taxon>
        <taxon>Microbacterium</taxon>
    </lineage>
</organism>